<dbReference type="EMBL" id="QLMA01000009">
    <property type="protein sequence ID" value="RAJ75535.1"/>
    <property type="molecule type" value="Genomic_DNA"/>
</dbReference>
<evidence type="ECO:0000313" key="2">
    <source>
        <dbReference type="Proteomes" id="UP000249819"/>
    </source>
</evidence>
<organism evidence="1 2">
    <name type="scientific">Chitinophaga dinghuensis</name>
    <dbReference type="NCBI Taxonomy" id="1539050"/>
    <lineage>
        <taxon>Bacteria</taxon>
        <taxon>Pseudomonadati</taxon>
        <taxon>Bacteroidota</taxon>
        <taxon>Chitinophagia</taxon>
        <taxon>Chitinophagales</taxon>
        <taxon>Chitinophagaceae</taxon>
        <taxon>Chitinophaga</taxon>
    </lineage>
</organism>
<dbReference type="Proteomes" id="UP000249819">
    <property type="component" value="Unassembled WGS sequence"/>
</dbReference>
<name>A0A327VNZ4_9BACT</name>
<dbReference type="AlphaFoldDB" id="A0A327VNZ4"/>
<sequence length="334" mass="37435">MFRLTSEINIGRYKSIKPISVKINRSIFDFVDKAVFKMPDAAKVMNGNLLVQNKADTALLFKQGDAVSIQLGYNGELKEEFKGFVTKVNHTSPVEIECEGYAYQLRSGRNITKVYTKTTLKSVLQDITSPTDIKLGEIPDVSIDRLAVNDKSGTEVLLLLKNYYKLEFFFHGDELSANLLYLNREANVKYRLGFNVIKADELKLKNGGSDKVVVRFLSDKNNGEKVSGKVGNTQQKDAKEELLKVPSVSDQKSLEKIAEKHAYTLNYGGYEGKIECFLSPYCIPGFRASFEDLKHTEKNGNYYVQATEVSYGKEGARRSVTIGAKLSTDVKTNK</sequence>
<evidence type="ECO:0000313" key="1">
    <source>
        <dbReference type="EMBL" id="RAJ75535.1"/>
    </source>
</evidence>
<accession>A0A327VNZ4</accession>
<proteinExistence type="predicted"/>
<protein>
    <recommendedName>
        <fullName evidence="3">Late control gene D protein (GPD)</fullName>
    </recommendedName>
</protein>
<gene>
    <name evidence="1" type="ORF">CLV59_109149</name>
</gene>
<evidence type="ECO:0008006" key="3">
    <source>
        <dbReference type="Google" id="ProtNLM"/>
    </source>
</evidence>
<reference evidence="1 2" key="1">
    <citation type="submission" date="2018-06" db="EMBL/GenBank/DDBJ databases">
        <title>Genomic Encyclopedia of Archaeal and Bacterial Type Strains, Phase II (KMG-II): from individual species to whole genera.</title>
        <authorList>
            <person name="Goeker M."/>
        </authorList>
    </citation>
    <scope>NUCLEOTIDE SEQUENCE [LARGE SCALE GENOMIC DNA]</scope>
    <source>
        <strain evidence="1 2">DSM 29821</strain>
    </source>
</reference>
<keyword evidence="2" id="KW-1185">Reference proteome</keyword>
<comment type="caution">
    <text evidence="1">The sequence shown here is derived from an EMBL/GenBank/DDBJ whole genome shotgun (WGS) entry which is preliminary data.</text>
</comment>